<evidence type="ECO:0000313" key="1">
    <source>
        <dbReference type="EMBL" id="TGO79049.1"/>
    </source>
</evidence>
<proteinExistence type="predicted"/>
<comment type="caution">
    <text evidence="1">The sequence shown here is derived from an EMBL/GenBank/DDBJ whole genome shotgun (WGS) entry which is preliminary data.</text>
</comment>
<keyword evidence="2" id="KW-1185">Reference proteome</keyword>
<protein>
    <submittedName>
        <fullName evidence="1">Uncharacterized protein</fullName>
    </submittedName>
</protein>
<dbReference type="Proteomes" id="UP000297229">
    <property type="component" value="Unassembled WGS sequence"/>
</dbReference>
<gene>
    <name evidence="1" type="ORF">BELL_0045g00220</name>
</gene>
<accession>A0A4Z1JYR3</accession>
<reference evidence="1 2" key="1">
    <citation type="submission" date="2017-12" db="EMBL/GenBank/DDBJ databases">
        <title>Comparative genomics of Botrytis spp.</title>
        <authorList>
            <person name="Valero-Jimenez C.A."/>
            <person name="Tapia P."/>
            <person name="Veloso J."/>
            <person name="Silva-Moreno E."/>
            <person name="Staats M."/>
            <person name="Valdes J.H."/>
            <person name="Van Kan J.A.L."/>
        </authorList>
    </citation>
    <scope>NUCLEOTIDE SEQUENCE [LARGE SCALE GENOMIC DNA]</scope>
    <source>
        <strain evidence="1 2">Be9601</strain>
    </source>
</reference>
<name>A0A4Z1JYR3_9HELO</name>
<evidence type="ECO:0000313" key="2">
    <source>
        <dbReference type="Proteomes" id="UP000297229"/>
    </source>
</evidence>
<sequence>MLTKGRLAKEASQKPFGFQIYKLGYDEVNCKGRRACLARHWTLPQATLGAKGEEEGEKLLPEVW</sequence>
<dbReference type="AlphaFoldDB" id="A0A4Z1JYR3"/>
<organism evidence="1 2">
    <name type="scientific">Botrytis elliptica</name>
    <dbReference type="NCBI Taxonomy" id="278938"/>
    <lineage>
        <taxon>Eukaryota</taxon>
        <taxon>Fungi</taxon>
        <taxon>Dikarya</taxon>
        <taxon>Ascomycota</taxon>
        <taxon>Pezizomycotina</taxon>
        <taxon>Leotiomycetes</taxon>
        <taxon>Helotiales</taxon>
        <taxon>Sclerotiniaceae</taxon>
        <taxon>Botrytis</taxon>
    </lineage>
</organism>
<dbReference type="EMBL" id="PQXM01000045">
    <property type="protein sequence ID" value="TGO79049.1"/>
    <property type="molecule type" value="Genomic_DNA"/>
</dbReference>